<dbReference type="InterPro" id="IPR006015">
    <property type="entry name" value="Universal_stress_UspA"/>
</dbReference>
<dbReference type="PRINTS" id="PR01438">
    <property type="entry name" value="UNVRSLSTRESS"/>
</dbReference>
<evidence type="ECO:0000313" key="3">
    <source>
        <dbReference type="Proteomes" id="UP001430455"/>
    </source>
</evidence>
<dbReference type="InterPro" id="IPR006016">
    <property type="entry name" value="UspA"/>
</dbReference>
<reference evidence="2 3" key="1">
    <citation type="submission" date="2021-06" db="EMBL/GenBank/DDBJ databases">
        <title>Halomicroarcula sp. a new haloarchaeum isolated from saline soil.</title>
        <authorList>
            <person name="Duran-Viseras A."/>
            <person name="Sanchez-Porro C."/>
            <person name="Ventosa A."/>
        </authorList>
    </citation>
    <scope>NUCLEOTIDE SEQUENCE [LARGE SCALE GENOMIC DNA]</scope>
    <source>
        <strain evidence="2 3">F27</strain>
    </source>
</reference>
<dbReference type="AlphaFoldDB" id="A0AAW4PKK7"/>
<dbReference type="Gene3D" id="3.40.50.620">
    <property type="entry name" value="HUPs"/>
    <property type="match status" value="1"/>
</dbReference>
<dbReference type="Proteomes" id="UP001430455">
    <property type="component" value="Unassembled WGS sequence"/>
</dbReference>
<dbReference type="InterPro" id="IPR014729">
    <property type="entry name" value="Rossmann-like_a/b/a_fold"/>
</dbReference>
<name>A0AAW4PKK7_9EURY</name>
<accession>A0AAW4PKK7</accession>
<organism evidence="2 3">
    <name type="scientific">Haloarcula nitratireducens</name>
    <dbReference type="NCBI Taxonomy" id="2487749"/>
    <lineage>
        <taxon>Archaea</taxon>
        <taxon>Methanobacteriati</taxon>
        <taxon>Methanobacteriota</taxon>
        <taxon>Stenosarchaea group</taxon>
        <taxon>Halobacteria</taxon>
        <taxon>Halobacteriales</taxon>
        <taxon>Haloarculaceae</taxon>
        <taxon>Haloarcula</taxon>
    </lineage>
</organism>
<protein>
    <submittedName>
        <fullName evidence="2">Universal stress protein</fullName>
    </submittedName>
</protein>
<gene>
    <name evidence="2" type="ORF">EGH23_23475</name>
</gene>
<evidence type="ECO:0000259" key="1">
    <source>
        <dbReference type="Pfam" id="PF00582"/>
    </source>
</evidence>
<dbReference type="EMBL" id="RKLT01000029">
    <property type="protein sequence ID" value="MBX0297830.1"/>
    <property type="molecule type" value="Genomic_DNA"/>
</dbReference>
<sequence>MDGEDAVEVHADLIVLSRRGASSLPDVVFGSTADRVTRFSDIPVTLVPESQTG</sequence>
<dbReference type="RefSeq" id="WP_220582414.1">
    <property type="nucleotide sequence ID" value="NZ_RKLT01000029.1"/>
</dbReference>
<keyword evidence="3" id="KW-1185">Reference proteome</keyword>
<dbReference type="SUPFAM" id="SSF52402">
    <property type="entry name" value="Adenine nucleotide alpha hydrolases-like"/>
    <property type="match status" value="1"/>
</dbReference>
<evidence type="ECO:0000313" key="2">
    <source>
        <dbReference type="EMBL" id="MBX0297830.1"/>
    </source>
</evidence>
<dbReference type="Pfam" id="PF00582">
    <property type="entry name" value="Usp"/>
    <property type="match status" value="1"/>
</dbReference>
<proteinExistence type="predicted"/>
<feature type="domain" description="UspA" evidence="1">
    <location>
        <begin position="7"/>
        <end position="48"/>
    </location>
</feature>
<comment type="caution">
    <text evidence="2">The sequence shown here is derived from an EMBL/GenBank/DDBJ whole genome shotgun (WGS) entry which is preliminary data.</text>
</comment>
<dbReference type="CDD" id="cd00293">
    <property type="entry name" value="USP-like"/>
    <property type="match status" value="1"/>
</dbReference>